<gene>
    <name evidence="2" type="ORF">AD948_14745</name>
</gene>
<proteinExistence type="predicted"/>
<organism evidence="2 3">
    <name type="scientific">Acetobacter senegalensis</name>
    <dbReference type="NCBI Taxonomy" id="446692"/>
    <lineage>
        <taxon>Bacteria</taxon>
        <taxon>Pseudomonadati</taxon>
        <taxon>Pseudomonadota</taxon>
        <taxon>Alphaproteobacteria</taxon>
        <taxon>Acetobacterales</taxon>
        <taxon>Acetobacteraceae</taxon>
        <taxon>Acetobacter</taxon>
    </lineage>
</organism>
<name>A0A149TW17_9PROT</name>
<dbReference type="Proteomes" id="UP000075360">
    <property type="component" value="Unassembled WGS sequence"/>
</dbReference>
<feature type="region of interest" description="Disordered" evidence="1">
    <location>
        <begin position="1"/>
        <end position="27"/>
    </location>
</feature>
<dbReference type="AlphaFoldDB" id="A0A149TW17"/>
<sequence>MQEQKAVHVVDDVGQPDPRGGTSDTHCPDKQSRLCFLISKDMLDTRLDDGLAYIRPLDMPWHELEMQFFPVNLPISFF</sequence>
<feature type="compositionally biased region" description="Basic and acidic residues" evidence="1">
    <location>
        <begin position="1"/>
        <end position="11"/>
    </location>
</feature>
<comment type="caution">
    <text evidence="2">The sequence shown here is derived from an EMBL/GenBank/DDBJ whole genome shotgun (WGS) entry which is preliminary data.</text>
</comment>
<evidence type="ECO:0000313" key="3">
    <source>
        <dbReference type="Proteomes" id="UP000075360"/>
    </source>
</evidence>
<dbReference type="EMBL" id="LHZU01000145">
    <property type="protein sequence ID" value="KXV57287.1"/>
    <property type="molecule type" value="Genomic_DNA"/>
</dbReference>
<dbReference type="PATRIC" id="fig|446692.4.peg.2337"/>
<evidence type="ECO:0000313" key="2">
    <source>
        <dbReference type="EMBL" id="KXV57287.1"/>
    </source>
</evidence>
<evidence type="ECO:0000256" key="1">
    <source>
        <dbReference type="SAM" id="MobiDB-lite"/>
    </source>
</evidence>
<protein>
    <submittedName>
        <fullName evidence="2">Uncharacterized protein</fullName>
    </submittedName>
</protein>
<reference evidence="2 3" key="1">
    <citation type="submission" date="2015-06" db="EMBL/GenBank/DDBJ databases">
        <title>Improved classification and identification of acetic acid bacteria using matrix-assisted laser desorption/ionization time-of-flight mass spectrometry; Gluconobacter nephelii and Gluconobacter uchimurae are later heterotypic synonyms of Gluconobacter japonicus and Gluconobacter oxydans, respectively.</title>
        <authorList>
            <person name="Li L."/>
            <person name="Cleenwerck I."/>
            <person name="De Vuyst L."/>
            <person name="Vandamme P."/>
        </authorList>
    </citation>
    <scope>NUCLEOTIDE SEQUENCE [LARGE SCALE GENOMIC DNA]</scope>
    <source>
        <strain evidence="2 3">LMG 23690</strain>
    </source>
</reference>
<accession>A0A149TW17</accession>